<evidence type="ECO:0000256" key="9">
    <source>
        <dbReference type="ARBA" id="ARBA00046039"/>
    </source>
</evidence>
<keyword evidence="5 10" id="KW-0964">Secreted</keyword>
<evidence type="ECO:0000256" key="4">
    <source>
        <dbReference type="ARBA" id="ARBA00022514"/>
    </source>
</evidence>
<sequence>MRSLGFVLLLLAAIMVTTGSAQGGIGMCCRKISGTEISQELLKRYYIQQKPPCPLRAVVFITWRGRRICSDPNSLWTKTSMAFIDER</sequence>
<reference evidence="12" key="2">
    <citation type="submission" date="2025-09" db="UniProtKB">
        <authorList>
            <consortium name="Ensembl"/>
        </authorList>
    </citation>
    <scope>IDENTIFICATION</scope>
</reference>
<dbReference type="Pfam" id="PF00048">
    <property type="entry name" value="IL8"/>
    <property type="match status" value="1"/>
</dbReference>
<proteinExistence type="inferred from homology"/>
<dbReference type="Proteomes" id="UP000261600">
    <property type="component" value="Unplaced"/>
</dbReference>
<keyword evidence="13" id="KW-1185">Reference proteome</keyword>
<dbReference type="CTD" id="101884043"/>
<keyword evidence="4 10" id="KW-0202">Cytokine</keyword>
<dbReference type="KEGG" id="malb:109969239"/>
<evidence type="ECO:0000313" key="13">
    <source>
        <dbReference type="Proteomes" id="UP000261600"/>
    </source>
</evidence>
<dbReference type="GO" id="GO:0006955">
    <property type="term" value="P:immune response"/>
    <property type="evidence" value="ECO:0007669"/>
    <property type="project" value="InterPro"/>
</dbReference>
<reference evidence="12" key="1">
    <citation type="submission" date="2025-08" db="UniProtKB">
        <authorList>
            <consortium name="Ensembl"/>
        </authorList>
    </citation>
    <scope>IDENTIFICATION</scope>
</reference>
<dbReference type="PROSITE" id="PS00472">
    <property type="entry name" value="SMALL_CYTOKINES_CC"/>
    <property type="match status" value="1"/>
</dbReference>
<evidence type="ECO:0000256" key="6">
    <source>
        <dbReference type="ARBA" id="ARBA00022729"/>
    </source>
</evidence>
<evidence type="ECO:0000256" key="1">
    <source>
        <dbReference type="ARBA" id="ARBA00004613"/>
    </source>
</evidence>
<protein>
    <recommendedName>
        <fullName evidence="10">C-C motif chemokine</fullName>
    </recommendedName>
</protein>
<dbReference type="InterPro" id="IPR000827">
    <property type="entry name" value="Chemokine_CC_CS"/>
</dbReference>
<comment type="similarity">
    <text evidence="2 10">Belongs to the intercrine beta (chemokine CC) family.</text>
</comment>
<dbReference type="SMART" id="SM00199">
    <property type="entry name" value="SCY"/>
    <property type="match status" value="1"/>
</dbReference>
<accession>A0A3Q3RCE6</accession>
<dbReference type="GO" id="GO:0006954">
    <property type="term" value="P:inflammatory response"/>
    <property type="evidence" value="ECO:0007669"/>
    <property type="project" value="UniProtKB-KW"/>
</dbReference>
<dbReference type="Gene3D" id="2.40.50.40">
    <property type="match status" value="1"/>
</dbReference>
<dbReference type="RefSeq" id="XP_020471617.1">
    <property type="nucleotide sequence ID" value="XM_020615961.1"/>
</dbReference>
<feature type="domain" description="Chemokine interleukin-8-like" evidence="11">
    <location>
        <begin position="25"/>
        <end position="84"/>
    </location>
</feature>
<organism evidence="12 13">
    <name type="scientific">Monopterus albus</name>
    <name type="common">Swamp eel</name>
    <dbReference type="NCBI Taxonomy" id="43700"/>
    <lineage>
        <taxon>Eukaryota</taxon>
        <taxon>Metazoa</taxon>
        <taxon>Chordata</taxon>
        <taxon>Craniata</taxon>
        <taxon>Vertebrata</taxon>
        <taxon>Euteleostomi</taxon>
        <taxon>Actinopterygii</taxon>
        <taxon>Neopterygii</taxon>
        <taxon>Teleostei</taxon>
        <taxon>Neoteleostei</taxon>
        <taxon>Acanthomorphata</taxon>
        <taxon>Anabantaria</taxon>
        <taxon>Synbranchiformes</taxon>
        <taxon>Synbranchidae</taxon>
        <taxon>Monopterus</taxon>
    </lineage>
</organism>
<dbReference type="GO" id="GO:0005615">
    <property type="term" value="C:extracellular space"/>
    <property type="evidence" value="ECO:0007669"/>
    <property type="project" value="UniProtKB-KW"/>
</dbReference>
<dbReference type="OrthoDB" id="9930747at2759"/>
<dbReference type="PANTHER" id="PTHR12015:SF111">
    <property type="entry name" value="C-C MOTIF CHEMOKINE 17"/>
    <property type="match status" value="1"/>
</dbReference>
<keyword evidence="6 10" id="KW-0732">Signal</keyword>
<keyword evidence="3 10" id="KW-0145">Chemotaxis</keyword>
<feature type="signal peptide" evidence="10">
    <location>
        <begin position="1"/>
        <end position="21"/>
    </location>
</feature>
<comment type="subcellular location">
    <subcellularLocation>
        <location evidence="1 10">Secreted</location>
    </subcellularLocation>
</comment>
<dbReference type="SUPFAM" id="SSF54117">
    <property type="entry name" value="Interleukin 8-like chemokines"/>
    <property type="match status" value="1"/>
</dbReference>
<dbReference type="InterPro" id="IPR001811">
    <property type="entry name" value="Chemokine_IL8-like_dom"/>
</dbReference>
<dbReference type="InterPro" id="IPR036048">
    <property type="entry name" value="Interleukin_8-like_sf"/>
</dbReference>
<dbReference type="GeneID" id="109969239"/>
<feature type="chain" id="PRO_5018379006" description="C-C motif chemokine" evidence="10">
    <location>
        <begin position="22"/>
        <end position="87"/>
    </location>
</feature>
<evidence type="ECO:0000256" key="5">
    <source>
        <dbReference type="ARBA" id="ARBA00022525"/>
    </source>
</evidence>
<keyword evidence="7" id="KW-1015">Disulfide bond</keyword>
<evidence type="ECO:0000256" key="10">
    <source>
        <dbReference type="RuleBase" id="RU361150"/>
    </source>
</evidence>
<dbReference type="AlphaFoldDB" id="A0A3Q3RCE6"/>
<dbReference type="Ensembl" id="ENSMALT00000032153.1">
    <property type="protein sequence ID" value="ENSMALP00000031602.1"/>
    <property type="gene ID" value="ENSMALG00000021811.1"/>
</dbReference>
<evidence type="ECO:0000256" key="7">
    <source>
        <dbReference type="ARBA" id="ARBA00023157"/>
    </source>
</evidence>
<name>A0A3Q3RCE6_MONAL</name>
<evidence type="ECO:0000256" key="8">
    <source>
        <dbReference type="ARBA" id="ARBA00023198"/>
    </source>
</evidence>
<dbReference type="CDD" id="cd00272">
    <property type="entry name" value="Chemokine_CC"/>
    <property type="match status" value="1"/>
</dbReference>
<evidence type="ECO:0000256" key="3">
    <source>
        <dbReference type="ARBA" id="ARBA00022500"/>
    </source>
</evidence>
<dbReference type="InterPro" id="IPR039809">
    <property type="entry name" value="Chemokine_b/g/d"/>
</dbReference>
<comment type="function">
    <text evidence="9">Chemokine, which displays chemotactic activity for T lymphocytes, preferentially Th2 cells, but not monocytes or granulocytes. Therefore plays an important role in a wide range of inflammatory and immunological processes. Acts by binding to CCR4 at T-cell surface. Mediates GM-CSF/CSF2-driven pain and inflammation. In the brain, required to maintain the typical, highly branched morphology of hippocampal microglia under homeostatic conditions. May be important for the appropriate adaptation of microglial morphology and synaptic plasticity to acute lipopolysaccharide (LPS)-induced neuroinflammation. Plays a role in wound healing, mainly by inducing fibroblast migration into the wound.</text>
</comment>
<evidence type="ECO:0000256" key="2">
    <source>
        <dbReference type="ARBA" id="ARBA00010868"/>
    </source>
</evidence>
<evidence type="ECO:0000313" key="12">
    <source>
        <dbReference type="Ensembl" id="ENSMALP00000031602.1"/>
    </source>
</evidence>
<keyword evidence="8" id="KW-0395">Inflammatory response</keyword>
<evidence type="ECO:0000259" key="11">
    <source>
        <dbReference type="SMART" id="SM00199"/>
    </source>
</evidence>
<dbReference type="GO" id="GO:0008009">
    <property type="term" value="F:chemokine activity"/>
    <property type="evidence" value="ECO:0007669"/>
    <property type="project" value="InterPro"/>
</dbReference>
<dbReference type="PANTHER" id="PTHR12015">
    <property type="entry name" value="SMALL INDUCIBLE CYTOKINE A"/>
    <property type="match status" value="1"/>
</dbReference>